<keyword evidence="1" id="KW-0560">Oxidoreductase</keyword>
<protein>
    <recommendedName>
        <fullName evidence="1">dTDP-4-dehydrorhamnose reductase</fullName>
        <ecNumber evidence="1">1.1.1.133</ecNumber>
    </recommendedName>
</protein>
<dbReference type="CDD" id="cd08946">
    <property type="entry name" value="SDR_e"/>
    <property type="match status" value="1"/>
</dbReference>
<evidence type="ECO:0000256" key="1">
    <source>
        <dbReference type="RuleBase" id="RU364082"/>
    </source>
</evidence>
<comment type="pathway">
    <text evidence="1">Carbohydrate biosynthesis; dTDP-L-rhamnose biosynthesis.</text>
</comment>
<dbReference type="AlphaFoldDB" id="A0A0F9ZG85"/>
<accession>A0A0F9ZG85</accession>
<dbReference type="InterPro" id="IPR036291">
    <property type="entry name" value="NAD(P)-bd_dom_sf"/>
</dbReference>
<evidence type="ECO:0000313" key="3">
    <source>
        <dbReference type="EMBL" id="KKP43148.1"/>
    </source>
</evidence>
<dbReference type="GO" id="GO:0048270">
    <property type="term" value="F:methionine adenosyltransferase regulator activity"/>
    <property type="evidence" value="ECO:0007669"/>
    <property type="project" value="TreeGrafter"/>
</dbReference>
<name>A0A0F9ZG85_9BACT</name>
<dbReference type="Gene3D" id="3.40.50.720">
    <property type="entry name" value="NAD(P)-binding Rossmann-like Domain"/>
    <property type="match status" value="1"/>
</dbReference>
<dbReference type="PANTHER" id="PTHR10491">
    <property type="entry name" value="DTDP-4-DEHYDRORHAMNOSE REDUCTASE"/>
    <property type="match status" value="1"/>
</dbReference>
<sequence>MKVGITGASGVLGAILVQKVEEKGYEYSSFDGDIRSLDDIHKWVDNNDLDAIFHLAAIVPPTEVRDDLTKAFEINAVGTSSLAEVLNQKSPKTWLFYASTSHVYKSSKNPISEDCEIEPISEYGLTKYAGEILAKRIYKNLCIGRIFSMYHKTQKPPFLYPNILKRLETEDLSKVFELKGGESSRDFLNAEDIADIILKLFEKKGTGIYNIASGKGVKIKDFVSGMTNKDIKIKSIGEPDFLVANIDKLNNLLNER</sequence>
<dbReference type="InterPro" id="IPR005913">
    <property type="entry name" value="dTDP_dehydrorham_reduct"/>
</dbReference>
<dbReference type="Pfam" id="PF01370">
    <property type="entry name" value="Epimerase"/>
    <property type="match status" value="1"/>
</dbReference>
<comment type="caution">
    <text evidence="3">The sequence shown here is derived from an EMBL/GenBank/DDBJ whole genome shotgun (WGS) entry which is preliminary data.</text>
</comment>
<dbReference type="PANTHER" id="PTHR10491:SF4">
    <property type="entry name" value="METHIONINE ADENOSYLTRANSFERASE 2 SUBUNIT BETA"/>
    <property type="match status" value="1"/>
</dbReference>
<gene>
    <name evidence="3" type="ORF">UR34_C0020G0007</name>
</gene>
<keyword evidence="1" id="KW-0521">NADP</keyword>
<dbReference type="GO" id="GO:0006556">
    <property type="term" value="P:S-adenosylmethionine biosynthetic process"/>
    <property type="evidence" value="ECO:0007669"/>
    <property type="project" value="TreeGrafter"/>
</dbReference>
<evidence type="ECO:0000259" key="2">
    <source>
        <dbReference type="Pfam" id="PF01370"/>
    </source>
</evidence>
<dbReference type="GO" id="GO:0048269">
    <property type="term" value="C:methionine adenosyltransferase complex"/>
    <property type="evidence" value="ECO:0007669"/>
    <property type="project" value="TreeGrafter"/>
</dbReference>
<dbReference type="Proteomes" id="UP000034302">
    <property type="component" value="Unassembled WGS sequence"/>
</dbReference>
<dbReference type="SUPFAM" id="SSF51735">
    <property type="entry name" value="NAD(P)-binding Rossmann-fold domains"/>
    <property type="match status" value="1"/>
</dbReference>
<reference evidence="3 4" key="1">
    <citation type="journal article" date="2015" name="Nature">
        <title>rRNA introns, odd ribosomes, and small enigmatic genomes across a large radiation of phyla.</title>
        <authorList>
            <person name="Brown C.T."/>
            <person name="Hug L.A."/>
            <person name="Thomas B.C."/>
            <person name="Sharon I."/>
            <person name="Castelle C.J."/>
            <person name="Singh A."/>
            <person name="Wilkins M.J."/>
            <person name="Williams K.H."/>
            <person name="Banfield J.F."/>
        </authorList>
    </citation>
    <scope>NUCLEOTIDE SEQUENCE [LARGE SCALE GENOMIC DNA]</scope>
</reference>
<proteinExistence type="inferred from homology"/>
<dbReference type="EMBL" id="LBOV01000020">
    <property type="protein sequence ID" value="KKP43148.1"/>
    <property type="molecule type" value="Genomic_DNA"/>
</dbReference>
<comment type="function">
    <text evidence="1">Catalyzes the reduction of dTDP-6-deoxy-L-lyxo-4-hexulose to yield dTDP-L-rhamnose.</text>
</comment>
<evidence type="ECO:0000313" key="4">
    <source>
        <dbReference type="Proteomes" id="UP000034302"/>
    </source>
</evidence>
<feature type="domain" description="NAD-dependent epimerase/dehydratase" evidence="2">
    <location>
        <begin position="5"/>
        <end position="212"/>
    </location>
</feature>
<dbReference type="GO" id="GO:0008831">
    <property type="term" value="F:dTDP-4-dehydrorhamnose reductase activity"/>
    <property type="evidence" value="ECO:0007669"/>
    <property type="project" value="UniProtKB-EC"/>
</dbReference>
<dbReference type="EC" id="1.1.1.133" evidence="1"/>
<organism evidence="3 4">
    <name type="scientific">candidate division WS6 bacterium GW2011_GWC1_33_20</name>
    <dbReference type="NCBI Taxonomy" id="1619089"/>
    <lineage>
        <taxon>Bacteria</taxon>
        <taxon>Candidatus Dojkabacteria</taxon>
    </lineage>
</organism>
<comment type="similarity">
    <text evidence="1">Belongs to the dTDP-4-dehydrorhamnose reductase family.</text>
</comment>
<dbReference type="InterPro" id="IPR001509">
    <property type="entry name" value="Epimerase_deHydtase"/>
</dbReference>